<dbReference type="PANTHER" id="PTHR31528">
    <property type="entry name" value="4-AMINO-5-HYDROXYMETHYL-2-METHYLPYRIMIDINE PHOSPHATE SYNTHASE THI11-RELATED"/>
    <property type="match status" value="1"/>
</dbReference>
<dbReference type="InterPro" id="IPR027939">
    <property type="entry name" value="NMT1/THI5"/>
</dbReference>
<organism evidence="3 4">
    <name type="scientific">Marinobacter salinexigens</name>
    <dbReference type="NCBI Taxonomy" id="2919747"/>
    <lineage>
        <taxon>Bacteria</taxon>
        <taxon>Pseudomonadati</taxon>
        <taxon>Pseudomonadota</taxon>
        <taxon>Gammaproteobacteria</taxon>
        <taxon>Pseudomonadales</taxon>
        <taxon>Marinobacteraceae</taxon>
        <taxon>Marinobacter</taxon>
    </lineage>
</organism>
<feature type="signal peptide" evidence="1">
    <location>
        <begin position="1"/>
        <end position="29"/>
    </location>
</feature>
<sequence length="363" mass="40095">MTCKKVSDVHGIKNGVVKRASLLSGLAMAAGLVMSAVSAPALSAELEKVSFRTNWFPQAEHGGWYYADSQGTYEDYGLDVDMKPGGPQVNNIQLLLGGRADFVMLHSSGQILNAIEEGLPLVALAAFYQKDPQIIMTHPGVGNDSLEDLKGKPILLSQDAHQSFWPWLKQTYGYTDEQVRPYTFQMGPFIADPEVIQQAYVTSETFVVKEAGIDPNVFLLSDHGWKSYSTMIVTTRKTLEERPEVARKFVEATIEGWYQYLEDPSATNEYIHELNENQGPDQLAHSLREMDERGILLSGEALTDGIGIMTDERWKESYDQLVSLGLVDASVDPTEGYTTEFVGTEAIHAIMAKYPDVSGVSAD</sequence>
<gene>
    <name evidence="3" type="ORF">FWJ25_09645</name>
</gene>
<dbReference type="Pfam" id="PF09084">
    <property type="entry name" value="NMT1"/>
    <property type="match status" value="1"/>
</dbReference>
<protein>
    <submittedName>
        <fullName evidence="3">ABC transporter substrate-binding protein</fullName>
    </submittedName>
</protein>
<dbReference type="InterPro" id="IPR015168">
    <property type="entry name" value="SsuA/THI5"/>
</dbReference>
<dbReference type="EMBL" id="VTUU01000003">
    <property type="protein sequence ID" value="KAA1174478.1"/>
    <property type="molecule type" value="Genomic_DNA"/>
</dbReference>
<evidence type="ECO:0000259" key="2">
    <source>
        <dbReference type="Pfam" id="PF09084"/>
    </source>
</evidence>
<feature type="chain" id="PRO_5022812631" evidence="1">
    <location>
        <begin position="30"/>
        <end position="363"/>
    </location>
</feature>
<name>A0A5B0VJ94_9GAMM</name>
<evidence type="ECO:0000313" key="4">
    <source>
        <dbReference type="Proteomes" id="UP000323161"/>
    </source>
</evidence>
<accession>A0A5B0VJ94</accession>
<reference evidence="3 4" key="1">
    <citation type="submission" date="2019-08" db="EMBL/GenBank/DDBJ databases">
        <title>Marinobacter ZYF650 sp. nov., a marine bacterium isolated from seawater of the Mariana trench.</title>
        <authorList>
            <person name="Ahmad W."/>
        </authorList>
    </citation>
    <scope>NUCLEOTIDE SEQUENCE [LARGE SCALE GENOMIC DNA]</scope>
    <source>
        <strain evidence="3 4">ZYF650</strain>
    </source>
</reference>
<evidence type="ECO:0000256" key="1">
    <source>
        <dbReference type="SAM" id="SignalP"/>
    </source>
</evidence>
<dbReference type="PANTHER" id="PTHR31528:SF3">
    <property type="entry name" value="THIAMINE BIOSYNTHESIS PROTEIN HI_0357-RELATED"/>
    <property type="match status" value="1"/>
</dbReference>
<proteinExistence type="predicted"/>
<dbReference type="AlphaFoldDB" id="A0A5B0VJ94"/>
<dbReference type="RefSeq" id="WP_149600042.1">
    <property type="nucleotide sequence ID" value="NZ_VTUU01000003.1"/>
</dbReference>
<feature type="domain" description="SsuA/THI5-like" evidence="2">
    <location>
        <begin position="59"/>
        <end position="265"/>
    </location>
</feature>
<keyword evidence="1" id="KW-0732">Signal</keyword>
<dbReference type="SUPFAM" id="SSF53850">
    <property type="entry name" value="Periplasmic binding protein-like II"/>
    <property type="match status" value="1"/>
</dbReference>
<comment type="caution">
    <text evidence="3">The sequence shown here is derived from an EMBL/GenBank/DDBJ whole genome shotgun (WGS) entry which is preliminary data.</text>
</comment>
<dbReference type="GO" id="GO:0009228">
    <property type="term" value="P:thiamine biosynthetic process"/>
    <property type="evidence" value="ECO:0007669"/>
    <property type="project" value="InterPro"/>
</dbReference>
<evidence type="ECO:0000313" key="3">
    <source>
        <dbReference type="EMBL" id="KAA1174478.1"/>
    </source>
</evidence>
<dbReference type="Proteomes" id="UP000323161">
    <property type="component" value="Unassembled WGS sequence"/>
</dbReference>
<keyword evidence="4" id="KW-1185">Reference proteome</keyword>
<dbReference type="Gene3D" id="3.40.190.10">
    <property type="entry name" value="Periplasmic binding protein-like II"/>
    <property type="match status" value="2"/>
</dbReference>